<evidence type="ECO:0000313" key="2">
    <source>
        <dbReference type="EMBL" id="SDZ16302.1"/>
    </source>
</evidence>
<dbReference type="STRING" id="381665.SAMN05216554_2715"/>
<dbReference type="PANTHER" id="PTHR36924">
    <property type="entry name" value="ANTITOXIN HIGA-1"/>
    <property type="match status" value="1"/>
</dbReference>
<evidence type="ECO:0000256" key="1">
    <source>
        <dbReference type="ARBA" id="ARBA00023125"/>
    </source>
</evidence>
<dbReference type="AlphaFoldDB" id="A0A1H3QRT6"/>
<accession>A0A1H3QRT6</accession>
<dbReference type="GO" id="GO:0003677">
    <property type="term" value="F:DNA binding"/>
    <property type="evidence" value="ECO:0007669"/>
    <property type="project" value="UniProtKB-KW"/>
</dbReference>
<organism evidence="2 3">
    <name type="scientific">Herbiconiux ginsengi</name>
    <dbReference type="NCBI Taxonomy" id="381665"/>
    <lineage>
        <taxon>Bacteria</taxon>
        <taxon>Bacillati</taxon>
        <taxon>Actinomycetota</taxon>
        <taxon>Actinomycetes</taxon>
        <taxon>Micrococcales</taxon>
        <taxon>Microbacteriaceae</taxon>
        <taxon>Herbiconiux</taxon>
    </lineage>
</organism>
<name>A0A1H3QRT6_9MICO</name>
<dbReference type="EMBL" id="FNPZ01000002">
    <property type="protein sequence ID" value="SDZ16302.1"/>
    <property type="molecule type" value="Genomic_DNA"/>
</dbReference>
<dbReference type="InterPro" id="IPR013430">
    <property type="entry name" value="Toxin_antidote_HigA"/>
</dbReference>
<sequence length="87" mass="9843">MSLGADPESSVDVEQWAATAEKPLDISPYRFAQAIDVPARRIDETVQGKRGIRPTAAQLARAFGTSDCFWTNYRTRYDLELVIQHSW</sequence>
<protein>
    <submittedName>
        <fullName evidence="2">Addiction module antidote protein, HigA family</fullName>
    </submittedName>
</protein>
<dbReference type="RefSeq" id="WP_245741549.1">
    <property type="nucleotide sequence ID" value="NZ_FNPZ01000002.1"/>
</dbReference>
<dbReference type="SUPFAM" id="SSF47413">
    <property type="entry name" value="lambda repressor-like DNA-binding domains"/>
    <property type="match status" value="1"/>
</dbReference>
<dbReference type="Gene3D" id="1.10.260.40">
    <property type="entry name" value="lambda repressor-like DNA-binding domains"/>
    <property type="match status" value="1"/>
</dbReference>
<keyword evidence="3" id="KW-1185">Reference proteome</keyword>
<reference evidence="2 3" key="1">
    <citation type="submission" date="2016-10" db="EMBL/GenBank/DDBJ databases">
        <authorList>
            <person name="de Groot N.N."/>
        </authorList>
    </citation>
    <scope>NUCLEOTIDE SEQUENCE [LARGE SCALE GENOMIC DNA]</scope>
    <source>
        <strain evidence="2 3">CGMCC 4.3491</strain>
    </source>
</reference>
<dbReference type="InterPro" id="IPR010982">
    <property type="entry name" value="Lambda_DNA-bd_dom_sf"/>
</dbReference>
<dbReference type="Proteomes" id="UP000198891">
    <property type="component" value="Unassembled WGS sequence"/>
</dbReference>
<proteinExistence type="predicted"/>
<evidence type="ECO:0000313" key="3">
    <source>
        <dbReference type="Proteomes" id="UP000198891"/>
    </source>
</evidence>
<keyword evidence="1" id="KW-0238">DNA-binding</keyword>
<dbReference type="PANTHER" id="PTHR36924:SF1">
    <property type="entry name" value="ANTITOXIN HIGA-1"/>
    <property type="match status" value="1"/>
</dbReference>
<gene>
    <name evidence="2" type="ORF">SAMN05216554_2715</name>
</gene>